<keyword evidence="4" id="KW-0862">Zinc</keyword>
<dbReference type="GO" id="GO:0004222">
    <property type="term" value="F:metalloendopeptidase activity"/>
    <property type="evidence" value="ECO:0007669"/>
    <property type="project" value="InterPro"/>
</dbReference>
<gene>
    <name evidence="6" type="ORF">NKOR_03540</name>
</gene>
<dbReference type="GO" id="GO:0006508">
    <property type="term" value="P:proteolysis"/>
    <property type="evidence" value="ECO:0007669"/>
    <property type="project" value="UniProtKB-KW"/>
</dbReference>
<evidence type="ECO:0000313" key="7">
    <source>
        <dbReference type="Proteomes" id="UP000006101"/>
    </source>
</evidence>
<keyword evidence="7" id="KW-1185">Reference proteome</keyword>
<evidence type="ECO:0000256" key="1">
    <source>
        <dbReference type="ARBA" id="ARBA00022670"/>
    </source>
</evidence>
<feature type="domain" description="Peptidase M10 metallopeptidase" evidence="5">
    <location>
        <begin position="146"/>
        <end position="181"/>
    </location>
</feature>
<dbReference type="EMBL" id="CP003842">
    <property type="protein sequence ID" value="AFS80602.1"/>
    <property type="molecule type" value="Genomic_DNA"/>
</dbReference>
<dbReference type="Gene3D" id="3.40.390.10">
    <property type="entry name" value="Collagenase (Catalytic Domain)"/>
    <property type="match status" value="1"/>
</dbReference>
<dbReference type="InterPro" id="IPR024079">
    <property type="entry name" value="MetalloPept_cat_dom_sf"/>
</dbReference>
<dbReference type="GO" id="GO:0008270">
    <property type="term" value="F:zinc ion binding"/>
    <property type="evidence" value="ECO:0007669"/>
    <property type="project" value="InterPro"/>
</dbReference>
<organism evidence="6 7">
    <name type="scientific">Candidatus Nitrosopumilus koreensis AR1</name>
    <dbReference type="NCBI Taxonomy" id="1229908"/>
    <lineage>
        <taxon>Archaea</taxon>
        <taxon>Nitrososphaerota</taxon>
        <taxon>Nitrososphaeria</taxon>
        <taxon>Nitrosopumilales</taxon>
        <taxon>Nitrosopumilaceae</taxon>
        <taxon>Nitrosopumilus</taxon>
    </lineage>
</organism>
<dbReference type="GO" id="GO:0031012">
    <property type="term" value="C:extracellular matrix"/>
    <property type="evidence" value="ECO:0007669"/>
    <property type="project" value="InterPro"/>
</dbReference>
<keyword evidence="2" id="KW-0479">Metal-binding</keyword>
<accession>K0B621</accession>
<evidence type="ECO:0000259" key="5">
    <source>
        <dbReference type="Pfam" id="PF00413"/>
    </source>
</evidence>
<dbReference type="SUPFAM" id="SSF55486">
    <property type="entry name" value="Metalloproteases ('zincins'), catalytic domain"/>
    <property type="match status" value="1"/>
</dbReference>
<proteinExistence type="predicted"/>
<dbReference type="KEGG" id="nkr:NKOR_03540"/>
<evidence type="ECO:0000313" key="6">
    <source>
        <dbReference type="EMBL" id="AFS80602.1"/>
    </source>
</evidence>
<dbReference type="Pfam" id="PF00413">
    <property type="entry name" value="Peptidase_M10"/>
    <property type="match status" value="1"/>
</dbReference>
<evidence type="ECO:0000256" key="4">
    <source>
        <dbReference type="ARBA" id="ARBA00022833"/>
    </source>
</evidence>
<keyword evidence="1" id="KW-0645">Protease</keyword>
<dbReference type="Proteomes" id="UP000006101">
    <property type="component" value="Chromosome"/>
</dbReference>
<keyword evidence="3" id="KW-0378">Hydrolase</keyword>
<sequence length="198" mass="22539">MRVGALAIVIAVAMITISNYAYGMEYDEQSIITPWDIQEDTISVLIMRDAAVQPYKIDIVEEVIKSNNGGQTKTQFTSWNNAIKNTNTKFSSQIPTLQIGHINNQNYITIYLKDEINSKYDGFTELTYKDGKIQNAFVSIYDSDEITPTQLKMLIRHELGHALGLGHIIEKPSIMNSIIYQQAKLITMFEMQLFLTVY</sequence>
<protein>
    <submittedName>
        <fullName evidence="6">Peptidase M10A and M12B matrixin and adamalysin</fullName>
    </submittedName>
</protein>
<evidence type="ECO:0000256" key="3">
    <source>
        <dbReference type="ARBA" id="ARBA00022801"/>
    </source>
</evidence>
<dbReference type="AlphaFoldDB" id="K0B621"/>
<reference evidence="6 7" key="1">
    <citation type="journal article" date="2012" name="J. Bacteriol.">
        <title>Draft Genome Sequence of an Ammonia-Oxidizing Archaeon, "Candidatus Nitrosopumilus koreensis" AR1, from Marine Sediment.</title>
        <authorList>
            <person name="Park S.J."/>
            <person name="Kim J.G."/>
            <person name="Jung M.Y."/>
            <person name="Kim S.J."/>
            <person name="Cha I.T."/>
            <person name="Kwon K."/>
            <person name="Lee J.H."/>
            <person name="Rhee S.K."/>
        </authorList>
    </citation>
    <scope>NUCLEOTIDE SEQUENCE [LARGE SCALE GENOMIC DNA]</scope>
    <source>
        <strain evidence="6 7">AR1</strain>
    </source>
</reference>
<name>K0B621_9ARCH</name>
<dbReference type="HOGENOM" id="CLU_071224_0_0_2"/>
<dbReference type="InterPro" id="IPR001818">
    <property type="entry name" value="Pept_M10_metallopeptidase"/>
</dbReference>
<dbReference type="PATRIC" id="fig|1229908.8.peg.757"/>
<evidence type="ECO:0000256" key="2">
    <source>
        <dbReference type="ARBA" id="ARBA00022723"/>
    </source>
</evidence>